<dbReference type="InterPro" id="IPR008971">
    <property type="entry name" value="HSP40/DnaJ_pept-bd"/>
</dbReference>
<evidence type="ECO:0000259" key="2">
    <source>
        <dbReference type="PROSITE" id="PS50076"/>
    </source>
</evidence>
<feature type="domain" description="J" evidence="2">
    <location>
        <begin position="2"/>
        <end position="64"/>
    </location>
</feature>
<dbReference type="GO" id="GO:0051082">
    <property type="term" value="F:unfolded protein binding"/>
    <property type="evidence" value="ECO:0007669"/>
    <property type="project" value="InterPro"/>
</dbReference>
<protein>
    <recommendedName>
        <fullName evidence="2">J domain-containing protein</fullName>
    </recommendedName>
</protein>
<dbReference type="Gene3D" id="2.60.260.20">
    <property type="entry name" value="Urease metallochaperone UreE, N-terminal domain"/>
    <property type="match status" value="2"/>
</dbReference>
<dbReference type="PANTHER" id="PTHR24078:SF553">
    <property type="entry name" value="DNAJ HOMOLOG SUBFAMILY B MEMBER 5"/>
    <property type="match status" value="1"/>
</dbReference>
<reference evidence="3" key="1">
    <citation type="journal article" date="2020" name="Nature">
        <title>Giant virus diversity and host interactions through global metagenomics.</title>
        <authorList>
            <person name="Schulz F."/>
            <person name="Roux S."/>
            <person name="Paez-Espino D."/>
            <person name="Jungbluth S."/>
            <person name="Walsh D.A."/>
            <person name="Denef V.J."/>
            <person name="McMahon K.D."/>
            <person name="Konstantinidis K.T."/>
            <person name="Eloe-Fadrosh E.A."/>
            <person name="Kyrpides N.C."/>
            <person name="Woyke T."/>
        </authorList>
    </citation>
    <scope>NUCLEOTIDE SEQUENCE</scope>
    <source>
        <strain evidence="3">GVMAG-M-3300025880-76</strain>
    </source>
</reference>
<dbReference type="CDD" id="cd06257">
    <property type="entry name" value="DnaJ"/>
    <property type="match status" value="1"/>
</dbReference>
<dbReference type="AlphaFoldDB" id="A0A6C0JCT8"/>
<name>A0A6C0JCT8_9ZZZZ</name>
<dbReference type="SUPFAM" id="SSF46565">
    <property type="entry name" value="Chaperone J-domain"/>
    <property type="match status" value="1"/>
</dbReference>
<dbReference type="Gene3D" id="1.10.287.110">
    <property type="entry name" value="DnaJ domain"/>
    <property type="match status" value="1"/>
</dbReference>
<dbReference type="InterPro" id="IPR002939">
    <property type="entry name" value="DnaJ_C"/>
</dbReference>
<evidence type="ECO:0000256" key="1">
    <source>
        <dbReference type="ARBA" id="ARBA00023186"/>
    </source>
</evidence>
<dbReference type="InterPro" id="IPR001623">
    <property type="entry name" value="DnaJ_domain"/>
</dbReference>
<dbReference type="Pfam" id="PF00226">
    <property type="entry name" value="DnaJ"/>
    <property type="match status" value="1"/>
</dbReference>
<dbReference type="FunFam" id="2.60.260.20:FF:000013">
    <property type="entry name" value="DnaJ subfamily B member 11"/>
    <property type="match status" value="1"/>
</dbReference>
<keyword evidence="1" id="KW-0143">Chaperone</keyword>
<evidence type="ECO:0000313" key="3">
    <source>
        <dbReference type="EMBL" id="QHU02556.1"/>
    </source>
</evidence>
<dbReference type="SMART" id="SM00271">
    <property type="entry name" value="DnaJ"/>
    <property type="match status" value="1"/>
</dbReference>
<dbReference type="Pfam" id="PF01556">
    <property type="entry name" value="DnaJ_C"/>
    <property type="match status" value="1"/>
</dbReference>
<dbReference type="PROSITE" id="PS00636">
    <property type="entry name" value="DNAJ_1"/>
    <property type="match status" value="1"/>
</dbReference>
<dbReference type="GO" id="GO:0051087">
    <property type="term" value="F:protein-folding chaperone binding"/>
    <property type="evidence" value="ECO:0007669"/>
    <property type="project" value="TreeGrafter"/>
</dbReference>
<dbReference type="PROSITE" id="PS50076">
    <property type="entry name" value="DNAJ_2"/>
    <property type="match status" value="1"/>
</dbReference>
<proteinExistence type="predicted"/>
<dbReference type="CDD" id="cd10747">
    <property type="entry name" value="DnaJ_C"/>
    <property type="match status" value="1"/>
</dbReference>
<dbReference type="GO" id="GO:0005829">
    <property type="term" value="C:cytosol"/>
    <property type="evidence" value="ECO:0007669"/>
    <property type="project" value="TreeGrafter"/>
</dbReference>
<dbReference type="PRINTS" id="PR00625">
    <property type="entry name" value="JDOMAIN"/>
</dbReference>
<organism evidence="3">
    <name type="scientific">viral metagenome</name>
    <dbReference type="NCBI Taxonomy" id="1070528"/>
    <lineage>
        <taxon>unclassified sequences</taxon>
        <taxon>metagenomes</taxon>
        <taxon>organismal metagenomes</taxon>
    </lineage>
</organism>
<accession>A0A6C0JCT8</accession>
<dbReference type="InterPro" id="IPR018253">
    <property type="entry name" value="DnaJ_domain_CS"/>
</dbReference>
<dbReference type="GO" id="GO:0006457">
    <property type="term" value="P:protein folding"/>
    <property type="evidence" value="ECO:0007669"/>
    <property type="project" value="InterPro"/>
</dbReference>
<dbReference type="SUPFAM" id="SSF49493">
    <property type="entry name" value="HSP40/DnaJ peptide-binding domain"/>
    <property type="match status" value="2"/>
</dbReference>
<dbReference type="PANTHER" id="PTHR24078">
    <property type="entry name" value="DNAJ HOMOLOG SUBFAMILY C MEMBER"/>
    <property type="match status" value="1"/>
</dbReference>
<dbReference type="InterPro" id="IPR051339">
    <property type="entry name" value="DnaJ_subfamily_B"/>
</dbReference>
<sequence>MSYYTTLGVSKTASHDEIKKAYRKLSLQYHPDRNSGNDDKFKTINEAYETLGDGDKKHIYDRQQNNPLSGMFANQSDVNNVHRNMMSGSDMFQELFSDILNQHKSHGTFSFGGNVGQNRSPNIRVFHNGIPVNIGRQPSIKPEPIHINLEVTLNDIFHQCEKTCKYSHYKIDDSNTKIIVSSHITFNIPGDTINGKVIKLVGEGHNNNGERGDLVITLTVNKHETFEKQDDDIIMTKNISLLDALTGFVMTFTHISGKQYSINNSPGNIIQPNYQKSINGLGFRKKDNNSYGNLIVKFYIDFPTSLSVNQMSLLKQALE</sequence>
<dbReference type="EMBL" id="MN740360">
    <property type="protein sequence ID" value="QHU02556.1"/>
    <property type="molecule type" value="Genomic_DNA"/>
</dbReference>
<dbReference type="InterPro" id="IPR036869">
    <property type="entry name" value="J_dom_sf"/>
</dbReference>